<proteinExistence type="predicted"/>
<dbReference type="EMBL" id="LUEZ02000113">
    <property type="protein sequence ID" value="RDB17309.1"/>
    <property type="molecule type" value="Genomic_DNA"/>
</dbReference>
<dbReference type="InParanoid" id="A0A369J5I0"/>
<reference evidence="1" key="1">
    <citation type="submission" date="2018-04" db="EMBL/GenBank/DDBJ databases">
        <title>Whole genome sequencing of Hypsizygus marmoreus.</title>
        <authorList>
            <person name="Choi I.-G."/>
            <person name="Min B."/>
            <person name="Kim J.-G."/>
            <person name="Kim S."/>
            <person name="Oh Y.-L."/>
            <person name="Kong W.-S."/>
            <person name="Park H."/>
            <person name="Jeong J."/>
            <person name="Song E.-S."/>
        </authorList>
    </citation>
    <scope>NUCLEOTIDE SEQUENCE [LARGE SCALE GENOMIC DNA]</scope>
    <source>
        <strain evidence="1">51987-8</strain>
    </source>
</reference>
<accession>A0A369J5I0</accession>
<protein>
    <submittedName>
        <fullName evidence="1">Uncharacterized protein</fullName>
    </submittedName>
</protein>
<name>A0A369J5I0_HYPMA</name>
<dbReference type="AlphaFoldDB" id="A0A369J5I0"/>
<keyword evidence="2" id="KW-1185">Reference proteome</keyword>
<comment type="caution">
    <text evidence="1">The sequence shown here is derived from an EMBL/GenBank/DDBJ whole genome shotgun (WGS) entry which is preliminary data.</text>
</comment>
<organism evidence="1 2">
    <name type="scientific">Hypsizygus marmoreus</name>
    <name type="common">White beech mushroom</name>
    <name type="synonym">Agaricus marmoreus</name>
    <dbReference type="NCBI Taxonomy" id="39966"/>
    <lineage>
        <taxon>Eukaryota</taxon>
        <taxon>Fungi</taxon>
        <taxon>Dikarya</taxon>
        <taxon>Basidiomycota</taxon>
        <taxon>Agaricomycotina</taxon>
        <taxon>Agaricomycetes</taxon>
        <taxon>Agaricomycetidae</taxon>
        <taxon>Agaricales</taxon>
        <taxon>Tricholomatineae</taxon>
        <taxon>Lyophyllaceae</taxon>
        <taxon>Hypsizygus</taxon>
    </lineage>
</organism>
<gene>
    <name evidence="1" type="ORF">Hypma_001669</name>
</gene>
<dbReference type="Proteomes" id="UP000076154">
    <property type="component" value="Unassembled WGS sequence"/>
</dbReference>
<sequence>MHSILKVLDYAEHLPKHDLSHAVVEEVDKPRSDSGMLQSIHDFSDVLRPVMQVTGAAIFLASPR</sequence>
<evidence type="ECO:0000313" key="2">
    <source>
        <dbReference type="Proteomes" id="UP000076154"/>
    </source>
</evidence>
<evidence type="ECO:0000313" key="1">
    <source>
        <dbReference type="EMBL" id="RDB17309.1"/>
    </source>
</evidence>